<name>A0A4Y5TVE8_9CAUD</name>
<protein>
    <submittedName>
        <fullName evidence="1">Methyl-accepting chemotaxis protein</fullName>
    </submittedName>
</protein>
<evidence type="ECO:0000313" key="2">
    <source>
        <dbReference type="Proteomes" id="UP000318470"/>
    </source>
</evidence>
<keyword evidence="2" id="KW-1185">Reference proteome</keyword>
<dbReference type="Proteomes" id="UP000318470">
    <property type="component" value="Segment"/>
</dbReference>
<proteinExistence type="predicted"/>
<dbReference type="KEGG" id="vg:55616145"/>
<sequence>MVFWSSFIKYWYKHMNKTMNVQFVSHEEEHSRLFSRFLWTYLNTSPNMIPTTINGMQRTRNNTWRMKISYPDNRHIDLMLALDHLFILGRYMGEFSHIHKLVPGSEIRYYTDGERDSVEYAHERASVMTCLAIRQQERINMLEQIVKRQDESIMGLHSYFEELLGMGNLPNLLDDISQQLESLGGTALFEGSVSKELNRRKH</sequence>
<dbReference type="EMBL" id="MK795384">
    <property type="protein sequence ID" value="QDB73308.1"/>
    <property type="molecule type" value="Genomic_DNA"/>
</dbReference>
<organism evidence="1 2">
    <name type="scientific">Vibrio phage VAP7</name>
    <dbReference type="NCBI Taxonomy" id="2584487"/>
    <lineage>
        <taxon>Viruses</taxon>
        <taxon>Duplodnaviria</taxon>
        <taxon>Heunggongvirae</taxon>
        <taxon>Uroviricota</taxon>
        <taxon>Caudoviricetes</taxon>
        <taxon>Pantevenvirales</taxon>
        <taxon>Ackermannviridae</taxon>
        <taxon>Vapseptimavirus</taxon>
        <taxon>Vapseptimavirus VAP7</taxon>
    </lineage>
</organism>
<accession>A0A4Y5TVE8</accession>
<reference evidence="1 2" key="1">
    <citation type="submission" date="2019-04" db="EMBL/GenBank/DDBJ databases">
        <authorList>
            <person name="Gao M."/>
            <person name="Bai C."/>
            <person name="Tong Y."/>
            <person name="Xu X."/>
        </authorList>
    </citation>
    <scope>NUCLEOTIDE SEQUENCE [LARGE SCALE GENOMIC DNA]</scope>
    <source>
        <strain evidence="1 2">Vibrio alginolyticus VA1</strain>
    </source>
</reference>
<dbReference type="RefSeq" id="YP_009845782.1">
    <property type="nucleotide sequence ID" value="NC_048765.1"/>
</dbReference>
<evidence type="ECO:0000313" key="1">
    <source>
        <dbReference type="EMBL" id="QDB73308.1"/>
    </source>
</evidence>
<dbReference type="GeneID" id="55616145"/>